<feature type="signal peptide" evidence="3">
    <location>
        <begin position="1"/>
        <end position="20"/>
    </location>
</feature>
<organism evidence="4 5">
    <name type="scientific">Nonomuraea spiralis</name>
    <dbReference type="NCBI Taxonomy" id="46182"/>
    <lineage>
        <taxon>Bacteria</taxon>
        <taxon>Bacillati</taxon>
        <taxon>Actinomycetota</taxon>
        <taxon>Actinomycetes</taxon>
        <taxon>Streptosporangiales</taxon>
        <taxon>Streptosporangiaceae</taxon>
        <taxon>Nonomuraea</taxon>
    </lineage>
</organism>
<keyword evidence="2" id="KW-0812">Transmembrane</keyword>
<dbReference type="EMBL" id="JBHMEI010000015">
    <property type="protein sequence ID" value="MFB9203663.1"/>
    <property type="molecule type" value="Genomic_DNA"/>
</dbReference>
<evidence type="ECO:0000256" key="1">
    <source>
        <dbReference type="SAM" id="MobiDB-lite"/>
    </source>
</evidence>
<comment type="caution">
    <text evidence="4">The sequence shown here is derived from an EMBL/GenBank/DDBJ whole genome shotgun (WGS) entry which is preliminary data.</text>
</comment>
<dbReference type="RefSeq" id="WP_189649268.1">
    <property type="nucleotide sequence ID" value="NZ_BMRC01000009.1"/>
</dbReference>
<proteinExistence type="predicted"/>
<reference evidence="4 5" key="1">
    <citation type="submission" date="2024-09" db="EMBL/GenBank/DDBJ databases">
        <authorList>
            <person name="Sun Q."/>
            <person name="Mori K."/>
        </authorList>
    </citation>
    <scope>NUCLEOTIDE SEQUENCE [LARGE SCALE GENOMIC DNA]</scope>
    <source>
        <strain evidence="4 5">CCM 3426</strain>
    </source>
</reference>
<keyword evidence="3" id="KW-0732">Signal</keyword>
<evidence type="ECO:0000256" key="3">
    <source>
        <dbReference type="SAM" id="SignalP"/>
    </source>
</evidence>
<evidence type="ECO:0000313" key="4">
    <source>
        <dbReference type="EMBL" id="MFB9203663.1"/>
    </source>
</evidence>
<accession>A0ABV5IGJ9</accession>
<sequence length="141" mass="14957">MRIMVLLGLLLMVAGSAAVAVLFTRTTATATADLTLLGVTFRVGDLELFSAGAATAAAFIFGAFLIAAGTSRRLARRRELRRLLSERADAPQTETAPAPQTESVPAQRTESVPAEESRTVPARRRAPADRLVAGRRRPATG</sequence>
<feature type="compositionally biased region" description="Polar residues" evidence="1">
    <location>
        <begin position="92"/>
        <end position="110"/>
    </location>
</feature>
<keyword evidence="2" id="KW-1133">Transmembrane helix</keyword>
<keyword evidence="2" id="KW-0472">Membrane</keyword>
<evidence type="ECO:0000256" key="2">
    <source>
        <dbReference type="SAM" id="Phobius"/>
    </source>
</evidence>
<gene>
    <name evidence="4" type="ORF">ACFFV7_20910</name>
</gene>
<protein>
    <submittedName>
        <fullName evidence="4">Uncharacterized protein</fullName>
    </submittedName>
</protein>
<keyword evidence="5" id="KW-1185">Reference proteome</keyword>
<feature type="region of interest" description="Disordered" evidence="1">
    <location>
        <begin position="85"/>
        <end position="141"/>
    </location>
</feature>
<dbReference type="Proteomes" id="UP001589647">
    <property type="component" value="Unassembled WGS sequence"/>
</dbReference>
<feature type="chain" id="PRO_5046044079" evidence="3">
    <location>
        <begin position="21"/>
        <end position="141"/>
    </location>
</feature>
<evidence type="ECO:0000313" key="5">
    <source>
        <dbReference type="Proteomes" id="UP001589647"/>
    </source>
</evidence>
<feature type="transmembrane region" description="Helical" evidence="2">
    <location>
        <begin position="48"/>
        <end position="68"/>
    </location>
</feature>
<name>A0ABV5IGJ9_9ACTN</name>